<dbReference type="EMBL" id="CM001219">
    <property type="protein sequence ID" value="KEH33891.1"/>
    <property type="molecule type" value="Genomic_DNA"/>
</dbReference>
<proteinExistence type="predicted"/>
<reference evidence="4" key="3">
    <citation type="submission" date="2015-04" db="UniProtKB">
        <authorList>
            <consortium name="EnsemblPlants"/>
        </authorList>
    </citation>
    <scope>IDENTIFICATION</scope>
    <source>
        <strain evidence="4">cv. Jemalong A17</strain>
    </source>
</reference>
<dbReference type="Proteomes" id="UP000002051">
    <property type="component" value="Chromosome 3"/>
</dbReference>
<evidence type="ECO:0000259" key="2">
    <source>
        <dbReference type="Pfam" id="PF24924"/>
    </source>
</evidence>
<evidence type="ECO:0000256" key="1">
    <source>
        <dbReference type="SAM" id="SignalP"/>
    </source>
</evidence>
<keyword evidence="5" id="KW-1185">Reference proteome</keyword>
<sequence>MMSFNNVLSLLVYGLVLYPSTENFVDFAAISVFWAVLKKDKDLVPALLANVYYTPHIHHEKRGGNIICCFPLLYRWFISHMCKDQSHMNKMDKDTESVIRWYPRQLDLKEIVNSCGEFPNVPLIGSKARINYNPILALRQLGRPLWEKPEMKSLECLVLHDIGANEPMILQKII</sequence>
<feature type="chain" id="PRO_5014500082" description="DUF7745 domain-containing protein" evidence="1">
    <location>
        <begin position="24"/>
        <end position="174"/>
    </location>
</feature>
<feature type="signal peptide" evidence="1">
    <location>
        <begin position="1"/>
        <end position="23"/>
    </location>
</feature>
<keyword evidence="1" id="KW-0732">Signal</keyword>
<dbReference type="PANTHER" id="PTHR48154">
    <property type="entry name" value="PROTEIN, PUTATIVE-RELATED"/>
    <property type="match status" value="1"/>
</dbReference>
<accession>A0A072UWX0</accession>
<dbReference type="HOGENOM" id="CLU_1542345_0_0_1"/>
<feature type="domain" description="DUF7745" evidence="2">
    <location>
        <begin position="2"/>
        <end position="173"/>
    </location>
</feature>
<gene>
    <name evidence="3" type="ordered locus">MTR_3g053450</name>
</gene>
<evidence type="ECO:0000313" key="5">
    <source>
        <dbReference type="Proteomes" id="UP000002051"/>
    </source>
</evidence>
<evidence type="ECO:0000313" key="4">
    <source>
        <dbReference type="EnsemblPlants" id="KEH33891"/>
    </source>
</evidence>
<dbReference type="PANTHER" id="PTHR48154:SF1">
    <property type="entry name" value="PROTEIN, PUTATIVE-RELATED"/>
    <property type="match status" value="1"/>
</dbReference>
<organism evidence="3 5">
    <name type="scientific">Medicago truncatula</name>
    <name type="common">Barrel medic</name>
    <name type="synonym">Medicago tribuloides</name>
    <dbReference type="NCBI Taxonomy" id="3880"/>
    <lineage>
        <taxon>Eukaryota</taxon>
        <taxon>Viridiplantae</taxon>
        <taxon>Streptophyta</taxon>
        <taxon>Embryophyta</taxon>
        <taxon>Tracheophyta</taxon>
        <taxon>Spermatophyta</taxon>
        <taxon>Magnoliopsida</taxon>
        <taxon>eudicotyledons</taxon>
        <taxon>Gunneridae</taxon>
        <taxon>Pentapetalae</taxon>
        <taxon>rosids</taxon>
        <taxon>fabids</taxon>
        <taxon>Fabales</taxon>
        <taxon>Fabaceae</taxon>
        <taxon>Papilionoideae</taxon>
        <taxon>50 kb inversion clade</taxon>
        <taxon>NPAAA clade</taxon>
        <taxon>Hologalegina</taxon>
        <taxon>IRL clade</taxon>
        <taxon>Trifolieae</taxon>
        <taxon>Medicago</taxon>
    </lineage>
</organism>
<reference evidence="3 5" key="1">
    <citation type="journal article" date="2011" name="Nature">
        <title>The Medicago genome provides insight into the evolution of rhizobial symbioses.</title>
        <authorList>
            <person name="Young N.D."/>
            <person name="Debelle F."/>
            <person name="Oldroyd G.E."/>
            <person name="Geurts R."/>
            <person name="Cannon S.B."/>
            <person name="Udvardi M.K."/>
            <person name="Benedito V.A."/>
            <person name="Mayer K.F."/>
            <person name="Gouzy J."/>
            <person name="Schoof H."/>
            <person name="Van de Peer Y."/>
            <person name="Proost S."/>
            <person name="Cook D.R."/>
            <person name="Meyers B.C."/>
            <person name="Spannagl M."/>
            <person name="Cheung F."/>
            <person name="De Mita S."/>
            <person name="Krishnakumar V."/>
            <person name="Gundlach H."/>
            <person name="Zhou S."/>
            <person name="Mudge J."/>
            <person name="Bharti A.K."/>
            <person name="Murray J.D."/>
            <person name="Naoumkina M.A."/>
            <person name="Rosen B."/>
            <person name="Silverstein K.A."/>
            <person name="Tang H."/>
            <person name="Rombauts S."/>
            <person name="Zhao P.X."/>
            <person name="Zhou P."/>
            <person name="Barbe V."/>
            <person name="Bardou P."/>
            <person name="Bechner M."/>
            <person name="Bellec A."/>
            <person name="Berger A."/>
            <person name="Berges H."/>
            <person name="Bidwell S."/>
            <person name="Bisseling T."/>
            <person name="Choisne N."/>
            <person name="Couloux A."/>
            <person name="Denny R."/>
            <person name="Deshpande S."/>
            <person name="Dai X."/>
            <person name="Doyle J.J."/>
            <person name="Dudez A.M."/>
            <person name="Farmer A.D."/>
            <person name="Fouteau S."/>
            <person name="Franken C."/>
            <person name="Gibelin C."/>
            <person name="Gish J."/>
            <person name="Goldstein S."/>
            <person name="Gonzalez A.J."/>
            <person name="Green P.J."/>
            <person name="Hallab A."/>
            <person name="Hartog M."/>
            <person name="Hua A."/>
            <person name="Humphray S.J."/>
            <person name="Jeong D.H."/>
            <person name="Jing Y."/>
            <person name="Jocker A."/>
            <person name="Kenton S.M."/>
            <person name="Kim D.J."/>
            <person name="Klee K."/>
            <person name="Lai H."/>
            <person name="Lang C."/>
            <person name="Lin S."/>
            <person name="Macmil S.L."/>
            <person name="Magdelenat G."/>
            <person name="Matthews L."/>
            <person name="McCorrison J."/>
            <person name="Monaghan E.L."/>
            <person name="Mun J.H."/>
            <person name="Najar F.Z."/>
            <person name="Nicholson C."/>
            <person name="Noirot C."/>
            <person name="O'Bleness M."/>
            <person name="Paule C.R."/>
            <person name="Poulain J."/>
            <person name="Prion F."/>
            <person name="Qin B."/>
            <person name="Qu C."/>
            <person name="Retzel E.F."/>
            <person name="Riddle C."/>
            <person name="Sallet E."/>
            <person name="Samain S."/>
            <person name="Samson N."/>
            <person name="Sanders I."/>
            <person name="Saurat O."/>
            <person name="Scarpelli C."/>
            <person name="Schiex T."/>
            <person name="Segurens B."/>
            <person name="Severin A.J."/>
            <person name="Sherrier D.J."/>
            <person name="Shi R."/>
            <person name="Sims S."/>
            <person name="Singer S.R."/>
            <person name="Sinharoy S."/>
            <person name="Sterck L."/>
            <person name="Viollet A."/>
            <person name="Wang B.B."/>
            <person name="Wang K."/>
            <person name="Wang M."/>
            <person name="Wang X."/>
            <person name="Warfsmann J."/>
            <person name="Weissenbach J."/>
            <person name="White D.D."/>
            <person name="White J.D."/>
            <person name="Wiley G.B."/>
            <person name="Wincker P."/>
            <person name="Xing Y."/>
            <person name="Yang L."/>
            <person name="Yao Z."/>
            <person name="Ying F."/>
            <person name="Zhai J."/>
            <person name="Zhou L."/>
            <person name="Zuber A."/>
            <person name="Denarie J."/>
            <person name="Dixon R.A."/>
            <person name="May G.D."/>
            <person name="Schwartz D.C."/>
            <person name="Rogers J."/>
            <person name="Quetier F."/>
            <person name="Town C.D."/>
            <person name="Roe B.A."/>
        </authorList>
    </citation>
    <scope>NUCLEOTIDE SEQUENCE [LARGE SCALE GENOMIC DNA]</scope>
    <source>
        <strain evidence="3">A17</strain>
        <strain evidence="4 5">cv. Jemalong A17</strain>
    </source>
</reference>
<dbReference type="Pfam" id="PF24924">
    <property type="entry name" value="DUF7745"/>
    <property type="match status" value="1"/>
</dbReference>
<dbReference type="AlphaFoldDB" id="A0A072UWX0"/>
<reference evidence="3 5" key="2">
    <citation type="journal article" date="2014" name="BMC Genomics">
        <title>An improved genome release (version Mt4.0) for the model legume Medicago truncatula.</title>
        <authorList>
            <person name="Tang H."/>
            <person name="Krishnakumar V."/>
            <person name="Bidwell S."/>
            <person name="Rosen B."/>
            <person name="Chan A."/>
            <person name="Zhou S."/>
            <person name="Gentzbittel L."/>
            <person name="Childs K.L."/>
            <person name="Yandell M."/>
            <person name="Gundlach H."/>
            <person name="Mayer K.F."/>
            <person name="Schwartz D.C."/>
            <person name="Town C.D."/>
        </authorList>
    </citation>
    <scope>GENOME REANNOTATION</scope>
    <source>
        <strain evidence="3">A17</strain>
        <strain evidence="4 5">cv. Jemalong A17</strain>
    </source>
</reference>
<name>A0A072UWX0_MEDTR</name>
<evidence type="ECO:0000313" key="3">
    <source>
        <dbReference type="EMBL" id="KEH33891.1"/>
    </source>
</evidence>
<dbReference type="InterPro" id="IPR056647">
    <property type="entry name" value="DUF7745"/>
</dbReference>
<dbReference type="EnsemblPlants" id="KEH33891">
    <property type="protein sequence ID" value="KEH33891"/>
    <property type="gene ID" value="MTR_3g053450"/>
</dbReference>
<protein>
    <recommendedName>
        <fullName evidence="2">DUF7745 domain-containing protein</fullName>
    </recommendedName>
</protein>